<protein>
    <submittedName>
        <fullName evidence="1">Uncharacterized protein</fullName>
    </submittedName>
</protein>
<sequence length="172" mass="19522">MPANTMIPQHEPTLAKGKQNLGLNTFVAFDSLLDELDKSLDDVATQMSSVKKARDELHSTTKTLRQNLELCATNSWYDDEYCQKLKRVSSEIRKREEVVKTLERKETQLSRSLLSVITDFVNEVERNLGTQPESSGKAGEDKVTQMEEATGISHWNKYSGGVTELRELYTNH</sequence>
<organism evidence="1">
    <name type="scientific">Cuerna arida</name>
    <dbReference type="NCBI Taxonomy" id="1464854"/>
    <lineage>
        <taxon>Eukaryota</taxon>
        <taxon>Metazoa</taxon>
        <taxon>Ecdysozoa</taxon>
        <taxon>Arthropoda</taxon>
        <taxon>Hexapoda</taxon>
        <taxon>Insecta</taxon>
        <taxon>Pterygota</taxon>
        <taxon>Neoptera</taxon>
        <taxon>Paraneoptera</taxon>
        <taxon>Hemiptera</taxon>
        <taxon>Auchenorrhyncha</taxon>
        <taxon>Membracoidea</taxon>
        <taxon>Cicadellidae</taxon>
        <taxon>Cicadellinae</taxon>
        <taxon>Proconiini</taxon>
        <taxon>Cuerna</taxon>
    </lineage>
</organism>
<gene>
    <name evidence="1" type="ORF">g.19047</name>
</gene>
<reference evidence="1" key="1">
    <citation type="submission" date="2015-11" db="EMBL/GenBank/DDBJ databases">
        <title>De novo transcriptome assembly of four potential Pierce s Disease insect vectors from Arizona vineyards.</title>
        <authorList>
            <person name="Tassone E.E."/>
        </authorList>
    </citation>
    <scope>NUCLEOTIDE SEQUENCE</scope>
</reference>
<dbReference type="EMBL" id="GECZ01007519">
    <property type="protein sequence ID" value="JAS62250.1"/>
    <property type="molecule type" value="Transcribed_RNA"/>
</dbReference>
<dbReference type="AlphaFoldDB" id="A0A1B6GIJ9"/>
<evidence type="ECO:0000313" key="1">
    <source>
        <dbReference type="EMBL" id="JAS62250.1"/>
    </source>
</evidence>
<accession>A0A1B6GIJ9</accession>
<name>A0A1B6GIJ9_9HEMI</name>
<proteinExistence type="predicted"/>